<name>A0ABV1AEW3_9TELE</name>
<feature type="compositionally biased region" description="Polar residues" evidence="1">
    <location>
        <begin position="82"/>
        <end position="112"/>
    </location>
</feature>
<evidence type="ECO:0000313" key="3">
    <source>
        <dbReference type="Proteomes" id="UP001469553"/>
    </source>
</evidence>
<dbReference type="EMBL" id="JAHRIP010090178">
    <property type="protein sequence ID" value="MEQ2316776.1"/>
    <property type="molecule type" value="Genomic_DNA"/>
</dbReference>
<feature type="region of interest" description="Disordered" evidence="1">
    <location>
        <begin position="72"/>
        <end position="112"/>
    </location>
</feature>
<dbReference type="Proteomes" id="UP001469553">
    <property type="component" value="Unassembled WGS sequence"/>
</dbReference>
<evidence type="ECO:0000256" key="1">
    <source>
        <dbReference type="SAM" id="MobiDB-lite"/>
    </source>
</evidence>
<protein>
    <submittedName>
        <fullName evidence="2">Uncharacterized protein</fullName>
    </submittedName>
</protein>
<sequence length="112" mass="12676">MPKPPQLTSFDGEKQWLYFELPLYDRAPHPISKAKYSHLLEKAHISRLYLGWPLKVTQTPHATAARLTKYLKGHGRWPSPDPQNTYSPEKHTPMTTSAISPGQRSGPLSTQS</sequence>
<proteinExistence type="predicted"/>
<evidence type="ECO:0000313" key="2">
    <source>
        <dbReference type="EMBL" id="MEQ2316776.1"/>
    </source>
</evidence>
<keyword evidence="3" id="KW-1185">Reference proteome</keyword>
<reference evidence="2 3" key="1">
    <citation type="submission" date="2021-06" db="EMBL/GenBank/DDBJ databases">
        <authorList>
            <person name="Palmer J.M."/>
        </authorList>
    </citation>
    <scope>NUCLEOTIDE SEQUENCE [LARGE SCALE GENOMIC DNA]</scope>
    <source>
        <strain evidence="2 3">AS_MEX2019</strain>
        <tissue evidence="2">Muscle</tissue>
    </source>
</reference>
<accession>A0ABV1AEW3</accession>
<organism evidence="2 3">
    <name type="scientific">Ameca splendens</name>
    <dbReference type="NCBI Taxonomy" id="208324"/>
    <lineage>
        <taxon>Eukaryota</taxon>
        <taxon>Metazoa</taxon>
        <taxon>Chordata</taxon>
        <taxon>Craniata</taxon>
        <taxon>Vertebrata</taxon>
        <taxon>Euteleostomi</taxon>
        <taxon>Actinopterygii</taxon>
        <taxon>Neopterygii</taxon>
        <taxon>Teleostei</taxon>
        <taxon>Neoteleostei</taxon>
        <taxon>Acanthomorphata</taxon>
        <taxon>Ovalentaria</taxon>
        <taxon>Atherinomorphae</taxon>
        <taxon>Cyprinodontiformes</taxon>
        <taxon>Goodeidae</taxon>
        <taxon>Ameca</taxon>
    </lineage>
</organism>
<comment type="caution">
    <text evidence="2">The sequence shown here is derived from an EMBL/GenBank/DDBJ whole genome shotgun (WGS) entry which is preliminary data.</text>
</comment>
<gene>
    <name evidence="2" type="ORF">AMECASPLE_036000</name>
</gene>